<evidence type="ECO:0000256" key="2">
    <source>
        <dbReference type="ARBA" id="ARBA00006555"/>
    </source>
</evidence>
<dbReference type="PROSITE" id="PS52015">
    <property type="entry name" value="TONB_CTD"/>
    <property type="match status" value="1"/>
</dbReference>
<keyword evidence="4" id="KW-1003">Cell membrane</keyword>
<dbReference type="EMBL" id="AP024546">
    <property type="protein sequence ID" value="BCT96228.1"/>
    <property type="molecule type" value="Genomic_DNA"/>
</dbReference>
<keyword evidence="7" id="KW-0653">Protein transport</keyword>
<feature type="domain" description="TonB C-terminal" evidence="12">
    <location>
        <begin position="134"/>
        <end position="225"/>
    </location>
</feature>
<keyword evidence="6 11" id="KW-0812">Transmembrane</keyword>
<dbReference type="InterPro" id="IPR051045">
    <property type="entry name" value="TonB-dependent_transducer"/>
</dbReference>
<keyword evidence="9 11" id="KW-0472">Membrane</keyword>
<dbReference type="NCBIfam" id="TIGR01352">
    <property type="entry name" value="tonB_Cterm"/>
    <property type="match status" value="1"/>
</dbReference>
<evidence type="ECO:0000256" key="10">
    <source>
        <dbReference type="SAM" id="MobiDB-lite"/>
    </source>
</evidence>
<keyword evidence="14" id="KW-1185">Reference proteome</keyword>
<dbReference type="InterPro" id="IPR037682">
    <property type="entry name" value="TonB_C"/>
</dbReference>
<name>A0ABM7QEY6_9GAMM</name>
<sequence>MGHTLVHAPRFAQLGQLAERPSPARIAAYAAVIALHVAAFALLMLPMAAPVPETREDLFTDVVLIPKKKPDVVPVTPPPPVPHPVTVTTRNVAPHPVDPPVVTDDSTPMSDPYVETTPTEEVVTVPPAIDTTPIADAQLVYASAPPPSYPKEEERRRIGGTVLLKVLVDVDGKPIDVAIQSSSGNRRLDDAARKQVLTRWTFKPAMRGGVAVQAIGLVPINFTVR</sequence>
<evidence type="ECO:0000256" key="5">
    <source>
        <dbReference type="ARBA" id="ARBA00022519"/>
    </source>
</evidence>
<evidence type="ECO:0000256" key="6">
    <source>
        <dbReference type="ARBA" id="ARBA00022692"/>
    </source>
</evidence>
<evidence type="ECO:0000256" key="9">
    <source>
        <dbReference type="ARBA" id="ARBA00023136"/>
    </source>
</evidence>
<reference evidence="13 14" key="1">
    <citation type="submission" date="2021-03" db="EMBL/GenBank/DDBJ databases">
        <title>Complete Genome Sequences of Two Lysobacter Strains Isolated from Sea Water (Lysobacter caseinilyticus) and Soil (Lysobacter helvus) in South Korea.</title>
        <authorList>
            <person name="Watanabe Y."/>
            <person name="Arakawa K."/>
        </authorList>
    </citation>
    <scope>NUCLEOTIDE SEQUENCE [LARGE SCALE GENOMIC DNA]</scope>
    <source>
        <strain evidence="13 14">D10</strain>
    </source>
</reference>
<evidence type="ECO:0000256" key="7">
    <source>
        <dbReference type="ARBA" id="ARBA00022927"/>
    </source>
</evidence>
<evidence type="ECO:0000256" key="4">
    <source>
        <dbReference type="ARBA" id="ARBA00022475"/>
    </source>
</evidence>
<evidence type="ECO:0000259" key="12">
    <source>
        <dbReference type="PROSITE" id="PS52015"/>
    </source>
</evidence>
<keyword evidence="3" id="KW-0813">Transport</keyword>
<dbReference type="Gene3D" id="3.30.1150.10">
    <property type="match status" value="1"/>
</dbReference>
<dbReference type="Proteomes" id="UP000680514">
    <property type="component" value="Chromosome"/>
</dbReference>
<dbReference type="RefSeq" id="WP_213434019.1">
    <property type="nucleotide sequence ID" value="NZ_AP024546.1"/>
</dbReference>
<evidence type="ECO:0000313" key="13">
    <source>
        <dbReference type="EMBL" id="BCT96228.1"/>
    </source>
</evidence>
<dbReference type="SUPFAM" id="SSF74653">
    <property type="entry name" value="TolA/TonB C-terminal domain"/>
    <property type="match status" value="1"/>
</dbReference>
<feature type="region of interest" description="Disordered" evidence="10">
    <location>
        <begin position="87"/>
        <end position="109"/>
    </location>
</feature>
<feature type="transmembrane region" description="Helical" evidence="11">
    <location>
        <begin position="26"/>
        <end position="45"/>
    </location>
</feature>
<evidence type="ECO:0000256" key="8">
    <source>
        <dbReference type="ARBA" id="ARBA00022989"/>
    </source>
</evidence>
<keyword evidence="5" id="KW-0997">Cell inner membrane</keyword>
<comment type="subcellular location">
    <subcellularLocation>
        <location evidence="1">Cell inner membrane</location>
        <topology evidence="1">Single-pass membrane protein</topology>
        <orientation evidence="1">Periplasmic side</orientation>
    </subcellularLocation>
</comment>
<accession>A0ABM7QEY6</accession>
<dbReference type="InterPro" id="IPR006260">
    <property type="entry name" value="TonB/TolA_C"/>
</dbReference>
<dbReference type="PANTHER" id="PTHR33446">
    <property type="entry name" value="PROTEIN TONB-RELATED"/>
    <property type="match status" value="1"/>
</dbReference>
<comment type="similarity">
    <text evidence="2">Belongs to the TonB family.</text>
</comment>
<organism evidence="13 14">
    <name type="scientific">Lysobacter helvus</name>
    <dbReference type="NCBI Taxonomy" id="2675059"/>
    <lineage>
        <taxon>Bacteria</taxon>
        <taxon>Pseudomonadati</taxon>
        <taxon>Pseudomonadota</taxon>
        <taxon>Gammaproteobacteria</taxon>
        <taxon>Lysobacterales</taxon>
        <taxon>Lysobacteraceae</taxon>
        <taxon>Lysobacter</taxon>
    </lineage>
</organism>
<keyword evidence="8 11" id="KW-1133">Transmembrane helix</keyword>
<dbReference type="PANTHER" id="PTHR33446:SF2">
    <property type="entry name" value="PROTEIN TONB"/>
    <property type="match status" value="1"/>
</dbReference>
<proteinExistence type="inferred from homology"/>
<evidence type="ECO:0000256" key="1">
    <source>
        <dbReference type="ARBA" id="ARBA00004383"/>
    </source>
</evidence>
<gene>
    <name evidence="13" type="ORF">LYSHEL_20990</name>
</gene>
<dbReference type="Pfam" id="PF03544">
    <property type="entry name" value="TonB_C"/>
    <property type="match status" value="1"/>
</dbReference>
<evidence type="ECO:0000313" key="14">
    <source>
        <dbReference type="Proteomes" id="UP000680514"/>
    </source>
</evidence>
<evidence type="ECO:0000256" key="11">
    <source>
        <dbReference type="SAM" id="Phobius"/>
    </source>
</evidence>
<protein>
    <recommendedName>
        <fullName evidence="12">TonB C-terminal domain-containing protein</fullName>
    </recommendedName>
</protein>
<evidence type="ECO:0000256" key="3">
    <source>
        <dbReference type="ARBA" id="ARBA00022448"/>
    </source>
</evidence>